<dbReference type="EMBL" id="JACHLN010000001">
    <property type="protein sequence ID" value="MBB4837758.1"/>
    <property type="molecule type" value="Genomic_DNA"/>
</dbReference>
<proteinExistence type="predicted"/>
<reference evidence="2 3" key="1">
    <citation type="submission" date="2020-08" db="EMBL/GenBank/DDBJ databases">
        <title>Functional genomics of gut bacteria from endangered species of beetles.</title>
        <authorList>
            <person name="Carlos-Shanley C."/>
        </authorList>
    </citation>
    <scope>NUCLEOTIDE SEQUENCE [LARGE SCALE GENOMIC DNA]</scope>
    <source>
        <strain evidence="2 3">S00224</strain>
    </source>
</reference>
<accession>A0A7W7JYN4</accession>
<comment type="caution">
    <text evidence="2">The sequence shown here is derived from an EMBL/GenBank/DDBJ whole genome shotgun (WGS) entry which is preliminary data.</text>
</comment>
<feature type="compositionally biased region" description="Pro residues" evidence="1">
    <location>
        <begin position="67"/>
        <end position="84"/>
    </location>
</feature>
<evidence type="ECO:0000313" key="3">
    <source>
        <dbReference type="Proteomes" id="UP000575241"/>
    </source>
</evidence>
<dbReference type="RefSeq" id="WP_184162797.1">
    <property type="nucleotide sequence ID" value="NZ_JACHLN010000001.1"/>
</dbReference>
<sequence>MATTLRKGMIAFAGIAVIGGGLAGVGLASFAQSGAFEFYKQTLPPTQGAVAAAPVRDGYYSAASPVPAYPENPYPPRPLNPPRPLTIARPAEPIDYQHAARIDPEPVVAEEQAALPEPGPVIAPRRGSWTAPMENEPLPETDRVADEGAS</sequence>
<dbReference type="Proteomes" id="UP000575241">
    <property type="component" value="Unassembled WGS sequence"/>
</dbReference>
<feature type="compositionally biased region" description="Basic and acidic residues" evidence="1">
    <location>
        <begin position="140"/>
        <end position="150"/>
    </location>
</feature>
<dbReference type="AlphaFoldDB" id="A0A7W7JYN4"/>
<keyword evidence="3" id="KW-1185">Reference proteome</keyword>
<name>A0A7W7JYN4_9SPHN</name>
<protein>
    <submittedName>
        <fullName evidence="2">Uncharacterized protein</fullName>
    </submittedName>
</protein>
<feature type="region of interest" description="Disordered" evidence="1">
    <location>
        <begin position="107"/>
        <end position="150"/>
    </location>
</feature>
<gene>
    <name evidence="2" type="ORF">HNP52_000809</name>
</gene>
<evidence type="ECO:0000256" key="1">
    <source>
        <dbReference type="SAM" id="MobiDB-lite"/>
    </source>
</evidence>
<organism evidence="2 3">
    <name type="scientific">Sphingomonas kyeonggiensis</name>
    <dbReference type="NCBI Taxonomy" id="1268553"/>
    <lineage>
        <taxon>Bacteria</taxon>
        <taxon>Pseudomonadati</taxon>
        <taxon>Pseudomonadota</taxon>
        <taxon>Alphaproteobacteria</taxon>
        <taxon>Sphingomonadales</taxon>
        <taxon>Sphingomonadaceae</taxon>
        <taxon>Sphingomonas</taxon>
    </lineage>
</organism>
<feature type="region of interest" description="Disordered" evidence="1">
    <location>
        <begin position="66"/>
        <end position="85"/>
    </location>
</feature>
<evidence type="ECO:0000313" key="2">
    <source>
        <dbReference type="EMBL" id="MBB4837758.1"/>
    </source>
</evidence>